<organism evidence="8 9">
    <name type="scientific">Xylophilus rhododendri</name>
    <dbReference type="NCBI Taxonomy" id="2697032"/>
    <lineage>
        <taxon>Bacteria</taxon>
        <taxon>Pseudomonadati</taxon>
        <taxon>Pseudomonadota</taxon>
        <taxon>Betaproteobacteria</taxon>
        <taxon>Burkholderiales</taxon>
        <taxon>Xylophilus</taxon>
    </lineage>
</organism>
<dbReference type="PRINTS" id="PR01874">
    <property type="entry name" value="DNAREPAIRADA"/>
</dbReference>
<dbReference type="PROSITE" id="PS51146">
    <property type="entry name" value="KAIC"/>
    <property type="match status" value="2"/>
</dbReference>
<dbReference type="AlphaFoldDB" id="A0A857J1J3"/>
<evidence type="ECO:0000259" key="7">
    <source>
        <dbReference type="PROSITE" id="PS51146"/>
    </source>
</evidence>
<dbReference type="InterPro" id="IPR014774">
    <property type="entry name" value="KaiC-like_dom"/>
</dbReference>
<dbReference type="PIRSF" id="PIRSF039117">
    <property type="entry name" value="KaiC"/>
    <property type="match status" value="1"/>
</dbReference>
<dbReference type="InterPro" id="IPR010624">
    <property type="entry name" value="KaiC_dom"/>
</dbReference>
<name>A0A857J1J3_9BURK</name>
<reference evidence="8 9" key="1">
    <citation type="submission" date="2020-01" db="EMBL/GenBank/DDBJ databases">
        <title>Genome sequencing of strain KACC 21265.</title>
        <authorList>
            <person name="Heo J."/>
            <person name="Kim S.-J."/>
            <person name="Kim J.-S."/>
            <person name="Hong S.-B."/>
            <person name="Kwon S.-W."/>
        </authorList>
    </citation>
    <scope>NUCLEOTIDE SEQUENCE [LARGE SCALE GENOMIC DNA]</scope>
    <source>
        <strain evidence="8 9">KACC 21265</strain>
    </source>
</reference>
<evidence type="ECO:0000256" key="6">
    <source>
        <dbReference type="ARBA" id="ARBA00022801"/>
    </source>
</evidence>
<keyword evidence="3" id="KW-0808">Transferase</keyword>
<keyword evidence="2" id="KW-0597">Phosphoprotein</keyword>
<keyword evidence="4" id="KW-0677">Repeat</keyword>
<dbReference type="InterPro" id="IPR027417">
    <property type="entry name" value="P-loop_NTPase"/>
</dbReference>
<keyword evidence="5" id="KW-0418">Kinase</keyword>
<dbReference type="SUPFAM" id="SSF52540">
    <property type="entry name" value="P-loop containing nucleoside triphosphate hydrolases"/>
    <property type="match status" value="2"/>
</dbReference>
<dbReference type="PANTHER" id="PTHR42926">
    <property type="match status" value="1"/>
</dbReference>
<protein>
    <recommendedName>
        <fullName evidence="1">non-specific serine/threonine protein kinase</fullName>
        <ecNumber evidence="1">2.7.11.1</ecNumber>
    </recommendedName>
</protein>
<dbReference type="EMBL" id="CP047650">
    <property type="protein sequence ID" value="QHI96745.1"/>
    <property type="molecule type" value="Genomic_DNA"/>
</dbReference>
<dbReference type="GO" id="GO:0004674">
    <property type="term" value="F:protein serine/threonine kinase activity"/>
    <property type="evidence" value="ECO:0007669"/>
    <property type="project" value="UniProtKB-EC"/>
</dbReference>
<evidence type="ECO:0000256" key="5">
    <source>
        <dbReference type="ARBA" id="ARBA00022777"/>
    </source>
</evidence>
<evidence type="ECO:0000256" key="1">
    <source>
        <dbReference type="ARBA" id="ARBA00012513"/>
    </source>
</evidence>
<dbReference type="Pfam" id="PF06745">
    <property type="entry name" value="ATPase"/>
    <property type="match status" value="2"/>
</dbReference>
<evidence type="ECO:0000256" key="4">
    <source>
        <dbReference type="ARBA" id="ARBA00022737"/>
    </source>
</evidence>
<dbReference type="InterPro" id="IPR051347">
    <property type="entry name" value="Circadian_clock_KaiC-rel"/>
</dbReference>
<dbReference type="InterPro" id="IPR030665">
    <property type="entry name" value="KaiC"/>
</dbReference>
<accession>A0A857J1J3</accession>
<evidence type="ECO:0000256" key="3">
    <source>
        <dbReference type="ARBA" id="ARBA00022679"/>
    </source>
</evidence>
<dbReference type="Gene3D" id="3.40.50.300">
    <property type="entry name" value="P-loop containing nucleotide triphosphate hydrolases"/>
    <property type="match status" value="2"/>
</dbReference>
<proteinExistence type="predicted"/>
<dbReference type="Proteomes" id="UP000464787">
    <property type="component" value="Chromosome"/>
</dbReference>
<keyword evidence="6" id="KW-0378">Hydrolase</keyword>
<evidence type="ECO:0000313" key="8">
    <source>
        <dbReference type="EMBL" id="QHI96745.1"/>
    </source>
</evidence>
<dbReference type="KEGG" id="xyk:GT347_01295"/>
<dbReference type="PANTHER" id="PTHR42926:SF1">
    <property type="entry name" value="CIRCADIAN CLOCK OSCILLATOR PROTEIN KAIC 1"/>
    <property type="match status" value="1"/>
</dbReference>
<feature type="domain" description="KaiC" evidence="7">
    <location>
        <begin position="18"/>
        <end position="250"/>
    </location>
</feature>
<sequence>MSSFPAADEASVEQKSLTRLPTGNAELDTILFGGFPAHSINILMGEPGSGKTILAERLMFANAEDEGRPVLFFTTLSEPVDKVVRYLQQFRFYDESKLGTVIQYSSIGQQLAEQGVGALVDIIKEAIIDLQPQIIVIDSFKAIHDLSTSVPEMRKMLYEVAGLLTAYETTAFFVGEYSADQISTYPEFAVADSMIELARNKHGTRDERFLRVLKLRGSAYLEGLHGFRITDDGLVVYPRLVSPATPPAYDLLTERVPTGVNGLDALLDGGLRRGRSTFVLGQTGAGKTTLAMQFAIEGIRRGEPSMYVSFEENPTQLEVQLAAFGLDAGQAHEQGLNILYVSPVELQIDSIVATVYSTVKKSGVKRIAIDAVGDLMMATTDTQRLHSYLYALAQHFAVEGVSSVFTYETVGKDLFTETRMSALADNILLLSIQFEGRRAQRTLRIVKARGIAHDLDEHELTITASGIEVG</sequence>
<keyword evidence="9" id="KW-1185">Reference proteome</keyword>
<dbReference type="GO" id="GO:0005524">
    <property type="term" value="F:ATP binding"/>
    <property type="evidence" value="ECO:0007669"/>
    <property type="project" value="InterPro"/>
</dbReference>
<dbReference type="EC" id="2.7.11.1" evidence="1"/>
<dbReference type="GO" id="GO:0016787">
    <property type="term" value="F:hydrolase activity"/>
    <property type="evidence" value="ECO:0007669"/>
    <property type="project" value="UniProtKB-KW"/>
</dbReference>
<evidence type="ECO:0000256" key="2">
    <source>
        <dbReference type="ARBA" id="ARBA00022553"/>
    </source>
</evidence>
<gene>
    <name evidence="8" type="ORF">GT347_01295</name>
</gene>
<evidence type="ECO:0000313" key="9">
    <source>
        <dbReference type="Proteomes" id="UP000464787"/>
    </source>
</evidence>
<dbReference type="RefSeq" id="WP_160550263.1">
    <property type="nucleotide sequence ID" value="NZ_CP047650.1"/>
</dbReference>
<feature type="domain" description="KaiC" evidence="7">
    <location>
        <begin position="254"/>
        <end position="470"/>
    </location>
</feature>